<gene>
    <name evidence="1" type="ORF">CK203_057326</name>
</gene>
<comment type="caution">
    <text evidence="1">The sequence shown here is derived from an EMBL/GenBank/DDBJ whole genome shotgun (WGS) entry which is preliminary data.</text>
</comment>
<dbReference type="Proteomes" id="UP000288805">
    <property type="component" value="Unassembled WGS sequence"/>
</dbReference>
<accession>A0A438GKR4</accession>
<dbReference type="PANTHER" id="PTHR34836">
    <property type="entry name" value="OS06G0188250 PROTEIN"/>
    <property type="match status" value="1"/>
</dbReference>
<proteinExistence type="predicted"/>
<reference evidence="1 2" key="1">
    <citation type="journal article" date="2018" name="PLoS Genet.">
        <title>Population sequencing reveals clonal diversity and ancestral inbreeding in the grapevine cultivar Chardonnay.</title>
        <authorList>
            <person name="Roach M.J."/>
            <person name="Johnson D.L."/>
            <person name="Bohlmann J."/>
            <person name="van Vuuren H.J."/>
            <person name="Jones S.J."/>
            <person name="Pretorius I.S."/>
            <person name="Schmidt S.A."/>
            <person name="Borneman A.R."/>
        </authorList>
    </citation>
    <scope>NUCLEOTIDE SEQUENCE [LARGE SCALE GENOMIC DNA]</scope>
    <source>
        <strain evidence="2">cv. Chardonnay</strain>
        <tissue evidence="1">Leaf</tissue>
    </source>
</reference>
<dbReference type="PANTHER" id="PTHR34836:SF1">
    <property type="entry name" value="OS09G0428600 PROTEIN"/>
    <property type="match status" value="1"/>
</dbReference>
<name>A0A438GKR4_VITVI</name>
<evidence type="ECO:0000313" key="2">
    <source>
        <dbReference type="Proteomes" id="UP000288805"/>
    </source>
</evidence>
<sequence length="142" mass="15897">MTTIASNEFKDEKAPYPTPCLSLVLSLSHDFLHRKGHGTEHNNTVKVGVVLDLDTWVGKMGLSCISMALSDFYASHGHYKPGWLQKSEIPKEMLLVQLQQVLSLRSSSLSVKLISLNNFRSQAIWVSRKFAGLISLRTNKLN</sequence>
<organism evidence="1 2">
    <name type="scientific">Vitis vinifera</name>
    <name type="common">Grape</name>
    <dbReference type="NCBI Taxonomy" id="29760"/>
    <lineage>
        <taxon>Eukaryota</taxon>
        <taxon>Viridiplantae</taxon>
        <taxon>Streptophyta</taxon>
        <taxon>Embryophyta</taxon>
        <taxon>Tracheophyta</taxon>
        <taxon>Spermatophyta</taxon>
        <taxon>Magnoliopsida</taxon>
        <taxon>eudicotyledons</taxon>
        <taxon>Gunneridae</taxon>
        <taxon>Pentapetalae</taxon>
        <taxon>rosids</taxon>
        <taxon>Vitales</taxon>
        <taxon>Vitaceae</taxon>
        <taxon>Viteae</taxon>
        <taxon>Vitis</taxon>
    </lineage>
</organism>
<evidence type="ECO:0000313" key="1">
    <source>
        <dbReference type="EMBL" id="RVW72764.1"/>
    </source>
</evidence>
<dbReference type="EMBL" id="QGNW01000407">
    <property type="protein sequence ID" value="RVW72764.1"/>
    <property type="molecule type" value="Genomic_DNA"/>
</dbReference>
<protein>
    <submittedName>
        <fullName evidence="1">Uncharacterized protein</fullName>
    </submittedName>
</protein>
<dbReference type="InterPro" id="IPR015683">
    <property type="entry name" value="Ionotropic_Glu_rcpt"/>
</dbReference>
<dbReference type="AlphaFoldDB" id="A0A438GKR4"/>